<sequence length="560" mass="58888">MLKNISVSAKGFAAFGILALIAIGTSAIIHSRATTATTLVENNLTLVDLLSDTGELSDDVTAANLALKNFLLTGNRDFVTTYQDVSGKIDAQSARLEELYAAEAPGELKTLQNAKASLDTWRSSVVERQIQLMRDPMTVDLARAIELTGEGAKLLGAFNSDIGSVEAALQQRGKVASADQKSALHSVESISLLAAGLVALFAAGLGFLNFYLVSKPLSRLADVTSRLANGDLDVTLAKAGSDEIGQMTDALAVFREGLSRSRALEMQSSEQRRINEEARKVDMARVADELQETVGSIGEEIIAASRALNETARSLSEIASATTDRAMSVSSTAEETTANVQTVASASEELSASINEVSGAVRSSSEIANNAVKEVERSSEAIDALNTVVDRIGDVTTLINDIAAQTNLLALNATIEAARAGEAGRGFAIVAQEVKALAGQTAKATEEIDREIQAMKSAAMVSMEASRSASQLVAEMSERSSTIAAAAEQQNAATVEIARNVNEAATGTRDVAQSIISVSEDARRTGELSTNMQEAVEALFQRAALLGDTMTKALERIKAA</sequence>
<keyword evidence="8" id="KW-1185">Reference proteome</keyword>
<dbReference type="OrthoDB" id="3289104at2"/>
<dbReference type="AlphaFoldDB" id="A0A2C9DDL1"/>
<dbReference type="GO" id="GO:0016020">
    <property type="term" value="C:membrane"/>
    <property type="evidence" value="ECO:0007669"/>
    <property type="project" value="InterPro"/>
</dbReference>
<dbReference type="PANTHER" id="PTHR32089">
    <property type="entry name" value="METHYL-ACCEPTING CHEMOTAXIS PROTEIN MCPB"/>
    <property type="match status" value="1"/>
</dbReference>
<proteinExistence type="inferred from homology"/>
<evidence type="ECO:0000256" key="4">
    <source>
        <dbReference type="SAM" id="Phobius"/>
    </source>
</evidence>
<dbReference type="GO" id="GO:0007165">
    <property type="term" value="P:signal transduction"/>
    <property type="evidence" value="ECO:0007669"/>
    <property type="project" value="UniProtKB-KW"/>
</dbReference>
<dbReference type="InterPro" id="IPR003660">
    <property type="entry name" value="HAMP_dom"/>
</dbReference>
<dbReference type="Gene3D" id="1.10.287.950">
    <property type="entry name" value="Methyl-accepting chemotaxis protein"/>
    <property type="match status" value="1"/>
</dbReference>
<dbReference type="PROSITE" id="PS50885">
    <property type="entry name" value="HAMP"/>
    <property type="match status" value="1"/>
</dbReference>
<dbReference type="PANTHER" id="PTHR32089:SF112">
    <property type="entry name" value="LYSOZYME-LIKE PROTEIN-RELATED"/>
    <property type="match status" value="1"/>
</dbReference>
<evidence type="ECO:0000256" key="1">
    <source>
        <dbReference type="ARBA" id="ARBA00023224"/>
    </source>
</evidence>
<dbReference type="InterPro" id="IPR004090">
    <property type="entry name" value="Chemotax_Me-accpt_rcpt"/>
</dbReference>
<keyword evidence="4" id="KW-1133">Transmembrane helix</keyword>
<organism evidence="7 8">
    <name type="scientific">Hartmannibacter diazotrophicus</name>
    <dbReference type="NCBI Taxonomy" id="1482074"/>
    <lineage>
        <taxon>Bacteria</taxon>
        <taxon>Pseudomonadati</taxon>
        <taxon>Pseudomonadota</taxon>
        <taxon>Alphaproteobacteria</taxon>
        <taxon>Hyphomicrobiales</taxon>
        <taxon>Pleomorphomonadaceae</taxon>
        <taxon>Hartmannibacter</taxon>
    </lineage>
</organism>
<keyword evidence="4" id="KW-0472">Membrane</keyword>
<dbReference type="GO" id="GO:0004888">
    <property type="term" value="F:transmembrane signaling receptor activity"/>
    <property type="evidence" value="ECO:0007669"/>
    <property type="project" value="InterPro"/>
</dbReference>
<dbReference type="Pfam" id="PF00015">
    <property type="entry name" value="MCPsignal"/>
    <property type="match status" value="1"/>
</dbReference>
<accession>A0A2C9DDL1</accession>
<dbReference type="Pfam" id="PF00672">
    <property type="entry name" value="HAMP"/>
    <property type="match status" value="1"/>
</dbReference>
<keyword evidence="1 3" id="KW-0807">Transducer</keyword>
<evidence type="ECO:0000313" key="8">
    <source>
        <dbReference type="Proteomes" id="UP000223606"/>
    </source>
</evidence>
<keyword evidence="4" id="KW-0812">Transmembrane</keyword>
<evidence type="ECO:0000256" key="2">
    <source>
        <dbReference type="ARBA" id="ARBA00029447"/>
    </source>
</evidence>
<dbReference type="PRINTS" id="PR00260">
    <property type="entry name" value="CHEMTRNSDUCR"/>
</dbReference>
<dbReference type="Proteomes" id="UP000223606">
    <property type="component" value="Chromosome 1"/>
</dbReference>
<reference evidence="8" key="1">
    <citation type="submission" date="2017-09" db="EMBL/GenBank/DDBJ databases">
        <title>Genome sequence of Nannocystis excedens DSM 71.</title>
        <authorList>
            <person name="Blom J."/>
        </authorList>
    </citation>
    <scope>NUCLEOTIDE SEQUENCE [LARGE SCALE GENOMIC DNA]</scope>
    <source>
        <strain evidence="8">type strain: E19</strain>
    </source>
</reference>
<dbReference type="EMBL" id="LT960614">
    <property type="protein sequence ID" value="SON57705.1"/>
    <property type="molecule type" value="Genomic_DNA"/>
</dbReference>
<evidence type="ECO:0000256" key="3">
    <source>
        <dbReference type="PROSITE-ProRule" id="PRU00284"/>
    </source>
</evidence>
<evidence type="ECO:0000259" key="6">
    <source>
        <dbReference type="PROSITE" id="PS50885"/>
    </source>
</evidence>
<dbReference type="Pfam" id="PF05227">
    <property type="entry name" value="CHASE3"/>
    <property type="match status" value="1"/>
</dbReference>
<dbReference type="InterPro" id="IPR007891">
    <property type="entry name" value="CHASE3"/>
</dbReference>
<dbReference type="GO" id="GO:0006935">
    <property type="term" value="P:chemotaxis"/>
    <property type="evidence" value="ECO:0007669"/>
    <property type="project" value="InterPro"/>
</dbReference>
<comment type="similarity">
    <text evidence="2">Belongs to the methyl-accepting chemotaxis (MCP) protein family.</text>
</comment>
<dbReference type="PROSITE" id="PS50111">
    <property type="entry name" value="CHEMOTAXIS_TRANSDUC_2"/>
    <property type="match status" value="1"/>
</dbReference>
<feature type="domain" description="Methyl-accepting transducer" evidence="5">
    <location>
        <begin position="297"/>
        <end position="537"/>
    </location>
</feature>
<dbReference type="SMART" id="SM00304">
    <property type="entry name" value="HAMP"/>
    <property type="match status" value="2"/>
</dbReference>
<dbReference type="InterPro" id="IPR004089">
    <property type="entry name" value="MCPsignal_dom"/>
</dbReference>
<evidence type="ECO:0000259" key="5">
    <source>
        <dbReference type="PROSITE" id="PS50111"/>
    </source>
</evidence>
<dbReference type="CDD" id="cd06225">
    <property type="entry name" value="HAMP"/>
    <property type="match status" value="1"/>
</dbReference>
<protein>
    <submittedName>
        <fullName evidence="7">Methyl-accepting chemotaxis protein 4</fullName>
    </submittedName>
</protein>
<dbReference type="KEGG" id="hdi:HDIA_4164"/>
<dbReference type="RefSeq" id="WP_099557917.1">
    <property type="nucleotide sequence ID" value="NZ_LT960614.1"/>
</dbReference>
<dbReference type="Gene3D" id="6.10.340.10">
    <property type="match status" value="1"/>
</dbReference>
<feature type="transmembrane region" description="Helical" evidence="4">
    <location>
        <begin position="190"/>
        <end position="212"/>
    </location>
</feature>
<dbReference type="SUPFAM" id="SSF58104">
    <property type="entry name" value="Methyl-accepting chemotaxis protein (MCP) signaling domain"/>
    <property type="match status" value="1"/>
</dbReference>
<feature type="domain" description="HAMP" evidence="6">
    <location>
        <begin position="211"/>
        <end position="263"/>
    </location>
</feature>
<evidence type="ECO:0000313" key="7">
    <source>
        <dbReference type="EMBL" id="SON57705.1"/>
    </source>
</evidence>
<name>A0A2C9DDL1_9HYPH</name>
<gene>
    <name evidence="7" type="primary">mcp4_12</name>
    <name evidence="7" type="ORF">HDIA_4164</name>
</gene>
<dbReference type="SMART" id="SM00283">
    <property type="entry name" value="MA"/>
    <property type="match status" value="1"/>
</dbReference>